<dbReference type="Proteomes" id="UP001446205">
    <property type="component" value="Unassembled WGS sequence"/>
</dbReference>
<keyword evidence="2" id="KW-1185">Reference proteome</keyword>
<evidence type="ECO:0000313" key="1">
    <source>
        <dbReference type="EMBL" id="MEK8090157.1"/>
    </source>
</evidence>
<accession>A0ABU9D9E8</accession>
<protein>
    <submittedName>
        <fullName evidence="1">Uncharacterized protein</fullName>
    </submittedName>
</protein>
<comment type="caution">
    <text evidence="1">The sequence shown here is derived from an EMBL/GenBank/DDBJ whole genome shotgun (WGS) entry which is preliminary data.</text>
</comment>
<dbReference type="RefSeq" id="WP_341371214.1">
    <property type="nucleotide sequence ID" value="NZ_JBBPCO010000010.1"/>
</dbReference>
<sequence length="128" mass="14113">MTDISLKEPTTIGLSEQAHAMLKRLAEDKQNGNFAEMADAYRFGIALALAHGAMPEEVSGQRTIFNVGTLDPDRHIYTTIKSLVNTGDTPIYRWAERLAEWGVREMSSMADRGDLDIGSILAKSQEGE</sequence>
<organism evidence="1 2">
    <name type="scientific">Thermithiobacillus plumbiphilus</name>
    <dbReference type="NCBI Taxonomy" id="1729899"/>
    <lineage>
        <taxon>Bacteria</taxon>
        <taxon>Pseudomonadati</taxon>
        <taxon>Pseudomonadota</taxon>
        <taxon>Acidithiobacillia</taxon>
        <taxon>Acidithiobacillales</taxon>
        <taxon>Thermithiobacillaceae</taxon>
        <taxon>Thermithiobacillus</taxon>
    </lineage>
</organism>
<evidence type="ECO:0000313" key="2">
    <source>
        <dbReference type="Proteomes" id="UP001446205"/>
    </source>
</evidence>
<gene>
    <name evidence="1" type="ORF">WOB96_10330</name>
</gene>
<dbReference type="EMBL" id="JBBPCO010000010">
    <property type="protein sequence ID" value="MEK8090157.1"/>
    <property type="molecule type" value="Genomic_DNA"/>
</dbReference>
<reference evidence="1 2" key="1">
    <citation type="submission" date="2024-04" db="EMBL/GenBank/DDBJ databases">
        <authorList>
            <person name="Abashina T."/>
            <person name="Shaikin A."/>
        </authorList>
    </citation>
    <scope>NUCLEOTIDE SEQUENCE [LARGE SCALE GENOMIC DNA]</scope>
    <source>
        <strain evidence="1 2">AAFK</strain>
    </source>
</reference>
<proteinExistence type="predicted"/>
<name>A0ABU9D9E8_9PROT</name>